<sequence>MPEKYYEHNEDITEECLVGGYVHGNEPSHHIPYLYAWTSEPWKTQYWLREILNKMYRNDINGLGGNDDCGQMSAWYLFSVMGFYPVCPGTDEYVLGAPYLPYLKLKLPNGNTLEIKAPDVSDKKRYVQSLKLNGKVYDKMYITHEDILKGGVLEFKMSASPNKRRGLAKGDKPYSLTDGINK</sequence>
<dbReference type="GO" id="GO:0005975">
    <property type="term" value="P:carbohydrate metabolic process"/>
    <property type="evidence" value="ECO:0007669"/>
    <property type="project" value="InterPro"/>
</dbReference>
<dbReference type="Proteomes" id="UP000005475">
    <property type="component" value="Unassembled WGS sequence"/>
</dbReference>
<gene>
    <name evidence="3" type="ORF">BACOVA_04606</name>
</gene>
<accession>A0AAN3D3T0</accession>
<dbReference type="Pfam" id="PF07971">
    <property type="entry name" value="Glyco_hydro_92"/>
    <property type="match status" value="1"/>
</dbReference>
<dbReference type="InterPro" id="IPR012939">
    <property type="entry name" value="Glyco_hydro_92"/>
</dbReference>
<feature type="domain" description="Glycosyl hydrolase family 92" evidence="2">
    <location>
        <begin position="13"/>
        <end position="158"/>
    </location>
</feature>
<comment type="caution">
    <text evidence="3">The sequence shown here is derived from an EMBL/GenBank/DDBJ whole genome shotgun (WGS) entry which is preliminary data.</text>
</comment>
<feature type="region of interest" description="Disordered" evidence="1">
    <location>
        <begin position="163"/>
        <end position="182"/>
    </location>
</feature>
<dbReference type="FunFam" id="3.30.2080.10:FF:000001">
    <property type="entry name" value="Alpha-1,2-mannosidase subfamily"/>
    <property type="match status" value="1"/>
</dbReference>
<dbReference type="InterPro" id="IPR008928">
    <property type="entry name" value="6-hairpin_glycosidase_sf"/>
</dbReference>
<evidence type="ECO:0000256" key="1">
    <source>
        <dbReference type="SAM" id="MobiDB-lite"/>
    </source>
</evidence>
<protein>
    <recommendedName>
        <fullName evidence="2">Glycosyl hydrolase family 92 domain-containing protein</fullName>
    </recommendedName>
</protein>
<proteinExistence type="predicted"/>
<dbReference type="Gene3D" id="3.30.2080.10">
    <property type="entry name" value="GH92 mannosidase domain"/>
    <property type="match status" value="1"/>
</dbReference>
<dbReference type="PANTHER" id="PTHR12143">
    <property type="entry name" value="PEPTIDE N-GLYCANASE PNGASE -RELATED"/>
    <property type="match status" value="1"/>
</dbReference>
<dbReference type="GO" id="GO:0006516">
    <property type="term" value="P:glycoprotein catabolic process"/>
    <property type="evidence" value="ECO:0007669"/>
    <property type="project" value="TreeGrafter"/>
</dbReference>
<dbReference type="EMBL" id="AAXF02000054">
    <property type="protein sequence ID" value="EDO08751.1"/>
    <property type="molecule type" value="Genomic_DNA"/>
</dbReference>
<evidence type="ECO:0000313" key="3">
    <source>
        <dbReference type="EMBL" id="EDO08751.1"/>
    </source>
</evidence>
<dbReference type="GO" id="GO:0000224">
    <property type="term" value="F:peptide-N4-(N-acetyl-beta-glucosaminyl)asparagine amidase activity"/>
    <property type="evidence" value="ECO:0007669"/>
    <property type="project" value="TreeGrafter"/>
</dbReference>
<dbReference type="PANTHER" id="PTHR12143:SF39">
    <property type="entry name" value="SECRETED PROTEIN"/>
    <property type="match status" value="1"/>
</dbReference>
<evidence type="ECO:0000259" key="2">
    <source>
        <dbReference type="Pfam" id="PF07971"/>
    </source>
</evidence>
<dbReference type="Gene3D" id="1.20.1610.10">
    <property type="entry name" value="alpha-1,2-mannosidases domains"/>
    <property type="match status" value="1"/>
</dbReference>
<reference evidence="3 4" key="1">
    <citation type="submission" date="2007-03" db="EMBL/GenBank/DDBJ databases">
        <authorList>
            <person name="Fulton L."/>
            <person name="Clifton S."/>
            <person name="Fulton B."/>
            <person name="Xu J."/>
            <person name="Minx P."/>
            <person name="Pepin K.H."/>
            <person name="Johnson M."/>
            <person name="Thiruvilangam P."/>
            <person name="Bhonagiri V."/>
            <person name="Nash W.E."/>
            <person name="Mardis E.R."/>
            <person name="Wilson R.K."/>
        </authorList>
    </citation>
    <scope>NUCLEOTIDE SEQUENCE [LARGE SCALE GENOMIC DNA]</scope>
    <source>
        <strain evidence="4">ATCC 8483 / DSM 1896 / JCM 5824 / BCRC 10623 / CCUG 4943 / NCTC 11153</strain>
    </source>
</reference>
<organism evidence="3 4">
    <name type="scientific">Bacteroides ovatus (strain ATCC 8483 / DSM 1896 / JCM 5824 / BCRC 10623 / CCUG 4943 / NCTC 11153)</name>
    <dbReference type="NCBI Taxonomy" id="411476"/>
    <lineage>
        <taxon>Bacteria</taxon>
        <taxon>Pseudomonadati</taxon>
        <taxon>Bacteroidota</taxon>
        <taxon>Bacteroidia</taxon>
        <taxon>Bacteroidales</taxon>
        <taxon>Bacteroidaceae</taxon>
        <taxon>Bacteroides</taxon>
    </lineage>
</organism>
<dbReference type="SUPFAM" id="SSF48208">
    <property type="entry name" value="Six-hairpin glycosidases"/>
    <property type="match status" value="1"/>
</dbReference>
<dbReference type="InterPro" id="IPR050883">
    <property type="entry name" value="PNGase"/>
</dbReference>
<name>A0AAN3D3T0_BACO1</name>
<dbReference type="GO" id="GO:0005829">
    <property type="term" value="C:cytosol"/>
    <property type="evidence" value="ECO:0007669"/>
    <property type="project" value="TreeGrafter"/>
</dbReference>
<dbReference type="AlphaFoldDB" id="A0AAN3D3T0"/>
<reference evidence="4" key="2">
    <citation type="submission" date="2007-04" db="EMBL/GenBank/DDBJ databases">
        <title>Draft genome sequence of Bacteroides ovatus (ATCC 8483).</title>
        <authorList>
            <person name="Sudarsanam P."/>
            <person name="Ley R."/>
            <person name="Guruge J."/>
            <person name="Turnbaugh P.J."/>
            <person name="Mahowald M."/>
            <person name="Liep D."/>
            <person name="Gordon J."/>
        </authorList>
    </citation>
    <scope>NUCLEOTIDE SEQUENCE [LARGE SCALE GENOMIC DNA]</scope>
    <source>
        <strain evidence="4">ATCC 8483 / DSM 1896 / JCM 5824 / BCRC 10623 / CCUG 4943 / NCTC 11153</strain>
    </source>
</reference>
<evidence type="ECO:0000313" key="4">
    <source>
        <dbReference type="Proteomes" id="UP000005475"/>
    </source>
</evidence>